<evidence type="ECO:0000256" key="2">
    <source>
        <dbReference type="ARBA" id="ARBA00022490"/>
    </source>
</evidence>
<sequence length="152" mass="18287">MSGLPASFDPEHPDNLEDIEKQFAVKAVQHMITYWGLLEAVPPSKLKLTQYDDEIVEEFFKAFPEYNDKEKLIVLNEDELKSKEAKERWRDYIKIFEKKIDDYNFGTMLRKDCRQDYSEENSIFVVRIQFYAFELARNRFGLNDWVYNNKHQ</sequence>
<evidence type="ECO:0000313" key="6">
    <source>
        <dbReference type="EMBL" id="TID29726.1"/>
    </source>
</evidence>
<dbReference type="FunFam" id="1.10.3560.10:FF:000001">
    <property type="entry name" value="Protein PBDC1 homolog"/>
    <property type="match status" value="1"/>
</dbReference>
<dbReference type="InterPro" id="IPR023139">
    <property type="entry name" value="PBDC1-like_dom_sf"/>
</dbReference>
<dbReference type="OrthoDB" id="10248897at2759"/>
<comment type="subcellular location">
    <subcellularLocation>
        <location evidence="1">Cytoplasm</location>
    </subcellularLocation>
</comment>
<comment type="similarity">
    <text evidence="3">Belongs to the PBDC1 family.</text>
</comment>
<dbReference type="Gene3D" id="1.10.3560.10">
    <property type="entry name" value="yst0336 like domain"/>
    <property type="match status" value="1"/>
</dbReference>
<proteinExistence type="inferred from homology"/>
<evidence type="ECO:0000256" key="1">
    <source>
        <dbReference type="ARBA" id="ARBA00004496"/>
    </source>
</evidence>
<accession>A0A4T0X328</accession>
<dbReference type="InterPro" id="IPR021148">
    <property type="entry name" value="Polysacc_synth_dom"/>
</dbReference>
<reference evidence="6 7" key="1">
    <citation type="journal article" date="2019" name="Front. Genet.">
        <title>Whole-Genome Sequencing of the Opportunistic Yeast Pathogen Candida inconspicua Uncovers Its Hybrid Origin.</title>
        <authorList>
            <person name="Mixao V."/>
            <person name="Hansen A.P."/>
            <person name="Saus E."/>
            <person name="Boekhout T."/>
            <person name="Lass-Florl C."/>
            <person name="Gabaldon T."/>
        </authorList>
    </citation>
    <scope>NUCLEOTIDE SEQUENCE [LARGE SCALE GENOMIC DNA]</scope>
    <source>
        <strain evidence="6 7">CBS 180</strain>
    </source>
</reference>
<evidence type="ECO:0000313" key="7">
    <source>
        <dbReference type="Proteomes" id="UP000307173"/>
    </source>
</evidence>
<dbReference type="EMBL" id="SELW01000262">
    <property type="protein sequence ID" value="TID29726.1"/>
    <property type="molecule type" value="Genomic_DNA"/>
</dbReference>
<dbReference type="Proteomes" id="UP000307173">
    <property type="component" value="Unassembled WGS sequence"/>
</dbReference>
<dbReference type="AlphaFoldDB" id="A0A4T0X328"/>
<comment type="caution">
    <text evidence="6">The sequence shown here is derived from an EMBL/GenBank/DDBJ whole genome shotgun (WGS) entry which is preliminary data.</text>
</comment>
<keyword evidence="2" id="KW-0963">Cytoplasm</keyword>
<dbReference type="InterPro" id="IPR008476">
    <property type="entry name" value="PBDC1_metazoa/fungi"/>
</dbReference>
<dbReference type="STRING" id="52247.A0A4T0X328"/>
<feature type="domain" description="Polysaccharide biosynthesis" evidence="5">
    <location>
        <begin position="19"/>
        <end position="147"/>
    </location>
</feature>
<gene>
    <name evidence="6" type="ORF">CANINC_001644</name>
</gene>
<dbReference type="PANTHER" id="PTHR13410">
    <property type="entry name" value="PROTEIN PBDC1"/>
    <property type="match status" value="1"/>
</dbReference>
<dbReference type="Pfam" id="PF04669">
    <property type="entry name" value="PBDC1"/>
    <property type="match status" value="1"/>
</dbReference>
<evidence type="ECO:0000256" key="4">
    <source>
        <dbReference type="ARBA" id="ARBA00069779"/>
    </source>
</evidence>
<name>A0A4T0X328_9ASCO</name>
<keyword evidence="7" id="KW-1185">Reference proteome</keyword>
<dbReference type="PANTHER" id="PTHR13410:SF9">
    <property type="entry name" value="PROTEIN PBDC1"/>
    <property type="match status" value="1"/>
</dbReference>
<evidence type="ECO:0000256" key="3">
    <source>
        <dbReference type="ARBA" id="ARBA00061201"/>
    </source>
</evidence>
<evidence type="ECO:0000259" key="5">
    <source>
        <dbReference type="Pfam" id="PF04669"/>
    </source>
</evidence>
<protein>
    <recommendedName>
        <fullName evidence="4">Protein PBDC1 homolog</fullName>
    </recommendedName>
</protein>
<dbReference type="GO" id="GO:0005737">
    <property type="term" value="C:cytoplasm"/>
    <property type="evidence" value="ECO:0007669"/>
    <property type="project" value="UniProtKB-SubCell"/>
</dbReference>
<organism evidence="6 7">
    <name type="scientific">Pichia inconspicua</name>
    <dbReference type="NCBI Taxonomy" id="52247"/>
    <lineage>
        <taxon>Eukaryota</taxon>
        <taxon>Fungi</taxon>
        <taxon>Dikarya</taxon>
        <taxon>Ascomycota</taxon>
        <taxon>Saccharomycotina</taxon>
        <taxon>Pichiomycetes</taxon>
        <taxon>Pichiales</taxon>
        <taxon>Pichiaceae</taxon>
        <taxon>Pichia</taxon>
    </lineage>
</organism>